<dbReference type="PANTHER" id="PTHR33337">
    <property type="entry name" value="GFA DOMAIN-CONTAINING PROTEIN"/>
    <property type="match status" value="1"/>
</dbReference>
<gene>
    <name evidence="6 8" type="ORF">BDZ99DRAFT_435224</name>
</gene>
<dbReference type="SUPFAM" id="SSF51316">
    <property type="entry name" value="Mss4-like"/>
    <property type="match status" value="1"/>
</dbReference>
<evidence type="ECO:0000313" key="8">
    <source>
        <dbReference type="RefSeq" id="XP_033582062.1"/>
    </source>
</evidence>
<dbReference type="GO" id="GO:0016846">
    <property type="term" value="F:carbon-sulfur lyase activity"/>
    <property type="evidence" value="ECO:0007669"/>
    <property type="project" value="InterPro"/>
</dbReference>
<reference evidence="6 8" key="1">
    <citation type="journal article" date="2020" name="Stud. Mycol.">
        <title>101 Dothideomycetes genomes: a test case for predicting lifestyles and emergence of pathogens.</title>
        <authorList>
            <person name="Haridas S."/>
            <person name="Albert R."/>
            <person name="Binder M."/>
            <person name="Bloem J."/>
            <person name="Labutti K."/>
            <person name="Salamov A."/>
            <person name="Andreopoulos B."/>
            <person name="Baker S."/>
            <person name="Barry K."/>
            <person name="Bills G."/>
            <person name="Bluhm B."/>
            <person name="Cannon C."/>
            <person name="Castanera R."/>
            <person name="Culley D."/>
            <person name="Daum C."/>
            <person name="Ezra D."/>
            <person name="Gonzalez J."/>
            <person name="Henrissat B."/>
            <person name="Kuo A."/>
            <person name="Liang C."/>
            <person name="Lipzen A."/>
            <person name="Lutzoni F."/>
            <person name="Magnuson J."/>
            <person name="Mondo S."/>
            <person name="Nolan M."/>
            <person name="Ohm R."/>
            <person name="Pangilinan J."/>
            <person name="Park H.-J."/>
            <person name="Ramirez L."/>
            <person name="Alfaro M."/>
            <person name="Sun H."/>
            <person name="Tritt A."/>
            <person name="Yoshinaga Y."/>
            <person name="Zwiers L.-H."/>
            <person name="Turgeon B."/>
            <person name="Goodwin S."/>
            <person name="Spatafora J."/>
            <person name="Crous P."/>
            <person name="Grigoriev I."/>
        </authorList>
    </citation>
    <scope>NUCLEOTIDE SEQUENCE</scope>
    <source>
        <strain evidence="6 8">CBS 304.34</strain>
    </source>
</reference>
<evidence type="ECO:0000313" key="6">
    <source>
        <dbReference type="EMBL" id="KAF2815098.1"/>
    </source>
</evidence>
<reference evidence="8" key="2">
    <citation type="submission" date="2020-04" db="EMBL/GenBank/DDBJ databases">
        <authorList>
            <consortium name="NCBI Genome Project"/>
        </authorList>
    </citation>
    <scope>NUCLEOTIDE SEQUENCE</scope>
    <source>
        <strain evidence="8">CBS 304.34</strain>
    </source>
</reference>
<organism evidence="6">
    <name type="scientific">Mytilinidion resinicola</name>
    <dbReference type="NCBI Taxonomy" id="574789"/>
    <lineage>
        <taxon>Eukaryota</taxon>
        <taxon>Fungi</taxon>
        <taxon>Dikarya</taxon>
        <taxon>Ascomycota</taxon>
        <taxon>Pezizomycotina</taxon>
        <taxon>Dothideomycetes</taxon>
        <taxon>Pleosporomycetidae</taxon>
        <taxon>Mytilinidiales</taxon>
        <taxon>Mytilinidiaceae</taxon>
        <taxon>Mytilinidion</taxon>
    </lineage>
</organism>
<dbReference type="OrthoDB" id="406544at2759"/>
<proteinExistence type="inferred from homology"/>
<sequence>MTTTTTTTTTTNSAPTSTPTLPLPGACACGTIRFHLTRAPLFTHCCHCTRCQRETGTAFALNALVERAHLALLSPTRPVGVPVPSDSGAGQTIFRCPACYGPVWSVYGDGANKIAYVRAGTLEGREVRPDIHIYTRSKRGWVGFGDEGVPAVEGYYDNREYWPEASLERLRILREEGKAVGEAVGESGA</sequence>
<dbReference type="PROSITE" id="PS51891">
    <property type="entry name" value="CENP_V_GFA"/>
    <property type="match status" value="1"/>
</dbReference>
<dbReference type="PANTHER" id="PTHR33337:SF33">
    <property type="entry name" value="CENP-V_GFA DOMAIN-CONTAINING PROTEIN"/>
    <property type="match status" value="1"/>
</dbReference>
<evidence type="ECO:0000256" key="1">
    <source>
        <dbReference type="ARBA" id="ARBA00005495"/>
    </source>
</evidence>
<evidence type="ECO:0000256" key="2">
    <source>
        <dbReference type="ARBA" id="ARBA00022723"/>
    </source>
</evidence>
<reference evidence="8" key="3">
    <citation type="submission" date="2025-04" db="UniProtKB">
        <authorList>
            <consortium name="RefSeq"/>
        </authorList>
    </citation>
    <scope>IDENTIFICATION</scope>
    <source>
        <strain evidence="8">CBS 304.34</strain>
    </source>
</reference>
<dbReference type="InterPro" id="IPR011057">
    <property type="entry name" value="Mss4-like_sf"/>
</dbReference>
<accession>A0A6A6Z2Q2</accession>
<protein>
    <recommendedName>
        <fullName evidence="5">CENP-V/GFA domain-containing protein</fullName>
    </recommendedName>
</protein>
<dbReference type="Pfam" id="PF04828">
    <property type="entry name" value="GFA"/>
    <property type="match status" value="1"/>
</dbReference>
<keyword evidence="2" id="KW-0479">Metal-binding</keyword>
<dbReference type="RefSeq" id="XP_033582062.1">
    <property type="nucleotide sequence ID" value="XM_033717475.1"/>
</dbReference>
<evidence type="ECO:0000256" key="3">
    <source>
        <dbReference type="ARBA" id="ARBA00022833"/>
    </source>
</evidence>
<dbReference type="InterPro" id="IPR006913">
    <property type="entry name" value="CENP-V/GFA"/>
</dbReference>
<dbReference type="Gene3D" id="3.90.1590.10">
    <property type="entry name" value="glutathione-dependent formaldehyde- activating enzyme (gfa)"/>
    <property type="match status" value="1"/>
</dbReference>
<evidence type="ECO:0000259" key="5">
    <source>
        <dbReference type="PROSITE" id="PS51891"/>
    </source>
</evidence>
<feature type="domain" description="CENP-V/GFA" evidence="5">
    <location>
        <begin position="23"/>
        <end position="135"/>
    </location>
</feature>
<keyword evidence="7" id="KW-1185">Reference proteome</keyword>
<keyword evidence="4" id="KW-0456">Lyase</keyword>
<name>A0A6A6Z2Q2_9PEZI</name>
<dbReference type="AlphaFoldDB" id="A0A6A6Z2Q2"/>
<dbReference type="Proteomes" id="UP000504636">
    <property type="component" value="Unplaced"/>
</dbReference>
<comment type="similarity">
    <text evidence="1">Belongs to the Gfa family.</text>
</comment>
<dbReference type="GeneID" id="54458368"/>
<evidence type="ECO:0000313" key="7">
    <source>
        <dbReference type="Proteomes" id="UP000504636"/>
    </source>
</evidence>
<dbReference type="GO" id="GO:0046872">
    <property type="term" value="F:metal ion binding"/>
    <property type="evidence" value="ECO:0007669"/>
    <property type="project" value="UniProtKB-KW"/>
</dbReference>
<dbReference type="EMBL" id="MU003694">
    <property type="protein sequence ID" value="KAF2815098.1"/>
    <property type="molecule type" value="Genomic_DNA"/>
</dbReference>
<evidence type="ECO:0000256" key="4">
    <source>
        <dbReference type="ARBA" id="ARBA00023239"/>
    </source>
</evidence>
<keyword evidence="3" id="KW-0862">Zinc</keyword>